<evidence type="ECO:0000256" key="1">
    <source>
        <dbReference type="SAM" id="Phobius"/>
    </source>
</evidence>
<gene>
    <name evidence="2" type="ORF">KK1_010704</name>
</gene>
<dbReference type="SUPFAM" id="SSF56672">
    <property type="entry name" value="DNA/RNA polymerases"/>
    <property type="match status" value="1"/>
</dbReference>
<dbReference type="Gene3D" id="3.30.70.270">
    <property type="match status" value="1"/>
</dbReference>
<protein>
    <recommendedName>
        <fullName evidence="4">Retrovirus-related Pol polyprotein from transposon opus</fullName>
    </recommendedName>
</protein>
<dbReference type="Gramene" id="C.cajan_10404.t">
    <property type="protein sequence ID" value="C.cajan_10404.t.cds1"/>
    <property type="gene ID" value="C.cajan_10404"/>
</dbReference>
<evidence type="ECO:0000313" key="3">
    <source>
        <dbReference type="Proteomes" id="UP000075243"/>
    </source>
</evidence>
<organism evidence="2 3">
    <name type="scientific">Cajanus cajan</name>
    <name type="common">Pigeon pea</name>
    <name type="synonym">Cajanus indicus</name>
    <dbReference type="NCBI Taxonomy" id="3821"/>
    <lineage>
        <taxon>Eukaryota</taxon>
        <taxon>Viridiplantae</taxon>
        <taxon>Streptophyta</taxon>
        <taxon>Embryophyta</taxon>
        <taxon>Tracheophyta</taxon>
        <taxon>Spermatophyta</taxon>
        <taxon>Magnoliopsida</taxon>
        <taxon>eudicotyledons</taxon>
        <taxon>Gunneridae</taxon>
        <taxon>Pentapetalae</taxon>
        <taxon>rosids</taxon>
        <taxon>fabids</taxon>
        <taxon>Fabales</taxon>
        <taxon>Fabaceae</taxon>
        <taxon>Papilionoideae</taxon>
        <taxon>50 kb inversion clade</taxon>
        <taxon>NPAAA clade</taxon>
        <taxon>indigoferoid/millettioid clade</taxon>
        <taxon>Phaseoleae</taxon>
        <taxon>Cajanus</taxon>
    </lineage>
</organism>
<keyword evidence="1" id="KW-0472">Membrane</keyword>
<dbReference type="InterPro" id="IPR043128">
    <property type="entry name" value="Rev_trsase/Diguanyl_cyclase"/>
</dbReference>
<evidence type="ECO:0008006" key="4">
    <source>
        <dbReference type="Google" id="ProtNLM"/>
    </source>
</evidence>
<dbReference type="Proteomes" id="UP000075243">
    <property type="component" value="Chromosome 3"/>
</dbReference>
<name>A0A151TWM0_CAJCA</name>
<dbReference type="EMBL" id="CM003605">
    <property type="protein sequence ID" value="KYP71445.1"/>
    <property type="molecule type" value="Genomic_DNA"/>
</dbReference>
<evidence type="ECO:0000313" key="2">
    <source>
        <dbReference type="EMBL" id="KYP71445.1"/>
    </source>
</evidence>
<dbReference type="InterPro" id="IPR043502">
    <property type="entry name" value="DNA/RNA_pol_sf"/>
</dbReference>
<keyword evidence="3" id="KW-1185">Reference proteome</keyword>
<reference evidence="2 3" key="1">
    <citation type="journal article" date="2012" name="Nat. Biotechnol.">
        <title>Draft genome sequence of pigeonpea (Cajanus cajan), an orphan legume crop of resource-poor farmers.</title>
        <authorList>
            <person name="Varshney R.K."/>
            <person name="Chen W."/>
            <person name="Li Y."/>
            <person name="Bharti A.K."/>
            <person name="Saxena R.K."/>
            <person name="Schlueter J.A."/>
            <person name="Donoghue M.T."/>
            <person name="Azam S."/>
            <person name="Fan G."/>
            <person name="Whaley A.M."/>
            <person name="Farmer A.D."/>
            <person name="Sheridan J."/>
            <person name="Iwata A."/>
            <person name="Tuteja R."/>
            <person name="Penmetsa R.V."/>
            <person name="Wu W."/>
            <person name="Upadhyaya H.D."/>
            <person name="Yang S.P."/>
            <person name="Shah T."/>
            <person name="Saxena K.B."/>
            <person name="Michael T."/>
            <person name="McCombie W.R."/>
            <person name="Yang B."/>
            <person name="Zhang G."/>
            <person name="Yang H."/>
            <person name="Wang J."/>
            <person name="Spillane C."/>
            <person name="Cook D.R."/>
            <person name="May G.D."/>
            <person name="Xu X."/>
            <person name="Jackson S.A."/>
        </authorList>
    </citation>
    <scope>NUCLEOTIDE SEQUENCE [LARGE SCALE GENOMIC DNA]</scope>
    <source>
        <strain evidence="3">cv. Asha</strain>
    </source>
</reference>
<keyword evidence="1" id="KW-0812">Transmembrane</keyword>
<feature type="transmembrane region" description="Helical" evidence="1">
    <location>
        <begin position="34"/>
        <end position="53"/>
    </location>
</feature>
<accession>A0A151TWM0</accession>
<dbReference type="AlphaFoldDB" id="A0A151TWM0"/>
<keyword evidence="1" id="KW-1133">Transmembrane helix</keyword>
<sequence length="69" mass="7755">MVLKSKYLARHISDLAEVFQQLRKHDMRLNLEKCVFSISGGMFLGFMLSARGIKANPDKCLAVVGMRSP</sequence>
<proteinExistence type="predicted"/>